<dbReference type="Pfam" id="PF04973">
    <property type="entry name" value="NMN_transporter"/>
    <property type="match status" value="1"/>
</dbReference>
<feature type="transmembrane region" description="Helical" evidence="10">
    <location>
        <begin position="44"/>
        <end position="61"/>
    </location>
</feature>
<dbReference type="EMBL" id="JAZDQU010000001">
    <property type="protein sequence ID" value="MEE1884328.1"/>
    <property type="molecule type" value="Genomic_DNA"/>
</dbReference>
<accession>A0ABU7GZA2</accession>
<evidence type="ECO:0000256" key="10">
    <source>
        <dbReference type="SAM" id="Phobius"/>
    </source>
</evidence>
<comment type="subcellular location">
    <subcellularLocation>
        <location evidence="2">Cell membrane</location>
        <topology evidence="2">Multi-pass membrane protein</topology>
    </subcellularLocation>
</comment>
<keyword evidence="7 10" id="KW-0812">Transmembrane</keyword>
<evidence type="ECO:0000256" key="2">
    <source>
        <dbReference type="ARBA" id="ARBA00004651"/>
    </source>
</evidence>
<evidence type="ECO:0000256" key="7">
    <source>
        <dbReference type="ARBA" id="ARBA00022692"/>
    </source>
</evidence>
<feature type="transmembrane region" description="Helical" evidence="10">
    <location>
        <begin position="104"/>
        <end position="123"/>
    </location>
</feature>
<keyword evidence="5" id="KW-0813">Transport</keyword>
<gene>
    <name evidence="11" type="primary">pnuC</name>
    <name evidence="11" type="ORF">VRU49_02735</name>
</gene>
<feature type="transmembrane region" description="Helical" evidence="10">
    <location>
        <begin position="20"/>
        <end position="37"/>
    </location>
</feature>
<keyword evidence="9 10" id="KW-0472">Membrane</keyword>
<sequence length="205" mass="24075">MDLLDAIQKSLSQFFSSTSVLEWLGVVTGLLCVWLASKNNILNWPIACISVIIYIYIFFHAKLYADAGLQIYFLGMNIYGWYFWSRRKESQTEQPITGLRQLELIVSIIAIALFTWLLGTLLFKHTDASFPFLDSFLTASSLIAQAWLARRILYNWIIWIIVDIIYIYVYFSKELYATGLMYALYIFIAFSGYFSWRKIYHEQKR</sequence>
<dbReference type="PANTHER" id="PTHR36122:SF2">
    <property type="entry name" value="NICOTINAMIDE RIBOSIDE TRANSPORTER PNUC"/>
    <property type="match status" value="1"/>
</dbReference>
<evidence type="ECO:0000256" key="8">
    <source>
        <dbReference type="ARBA" id="ARBA00022989"/>
    </source>
</evidence>
<evidence type="ECO:0000256" key="5">
    <source>
        <dbReference type="ARBA" id="ARBA00022448"/>
    </source>
</evidence>
<dbReference type="NCBIfam" id="TIGR01528">
    <property type="entry name" value="NMN_trans_PnuC"/>
    <property type="match status" value="1"/>
</dbReference>
<feature type="transmembrane region" description="Helical" evidence="10">
    <location>
        <begin position="129"/>
        <end position="148"/>
    </location>
</feature>
<dbReference type="PANTHER" id="PTHR36122">
    <property type="entry name" value="NICOTINAMIDE RIBOSIDE TRANSPORTER PNUC"/>
    <property type="match status" value="1"/>
</dbReference>
<evidence type="ECO:0000313" key="11">
    <source>
        <dbReference type="EMBL" id="MEE1884328.1"/>
    </source>
</evidence>
<evidence type="ECO:0000313" key="12">
    <source>
        <dbReference type="Proteomes" id="UP001337681"/>
    </source>
</evidence>
<evidence type="ECO:0000256" key="6">
    <source>
        <dbReference type="ARBA" id="ARBA00022475"/>
    </source>
</evidence>
<evidence type="ECO:0000256" key="9">
    <source>
        <dbReference type="ARBA" id="ARBA00023136"/>
    </source>
</evidence>
<dbReference type="InterPro" id="IPR006419">
    <property type="entry name" value="NMN_transpt_PnuC"/>
</dbReference>
<keyword evidence="6" id="KW-1003">Cell membrane</keyword>
<proteinExistence type="inferred from homology"/>
<evidence type="ECO:0000256" key="1">
    <source>
        <dbReference type="ARBA" id="ARBA00002672"/>
    </source>
</evidence>
<comment type="caution">
    <text evidence="11">The sequence shown here is derived from an EMBL/GenBank/DDBJ whole genome shotgun (WGS) entry which is preliminary data.</text>
</comment>
<evidence type="ECO:0000256" key="3">
    <source>
        <dbReference type="ARBA" id="ARBA00006669"/>
    </source>
</evidence>
<keyword evidence="12" id="KW-1185">Reference proteome</keyword>
<dbReference type="Proteomes" id="UP001337681">
    <property type="component" value="Unassembled WGS sequence"/>
</dbReference>
<feature type="transmembrane region" description="Helical" evidence="10">
    <location>
        <begin position="177"/>
        <end position="196"/>
    </location>
</feature>
<name>A0ABU7GZA2_9SPHI</name>
<feature type="transmembrane region" description="Helical" evidence="10">
    <location>
        <begin position="153"/>
        <end position="171"/>
    </location>
</feature>
<dbReference type="RefSeq" id="WP_330145245.1">
    <property type="nucleotide sequence ID" value="NZ_JAZDQU010000001.1"/>
</dbReference>
<evidence type="ECO:0000256" key="4">
    <source>
        <dbReference type="ARBA" id="ARBA00017522"/>
    </source>
</evidence>
<comment type="similarity">
    <text evidence="3">Belongs to the nicotinamide ribonucleoside (NR) uptake permease (TC 4.B.1) family.</text>
</comment>
<reference evidence="11 12" key="1">
    <citation type="submission" date="2024-01" db="EMBL/GenBank/DDBJ databases">
        <title>Pedobacter sp. nov., isolated from oil-contaminated soil.</title>
        <authorList>
            <person name="Le N.T.T."/>
        </authorList>
    </citation>
    <scope>NUCLEOTIDE SEQUENCE [LARGE SCALE GENOMIC DNA]</scope>
    <source>
        <strain evidence="11 12">VNH31</strain>
    </source>
</reference>
<comment type="function">
    <text evidence="1">Required for nicotinamide riboside transport across the inner membrane.</text>
</comment>
<feature type="transmembrane region" description="Helical" evidence="10">
    <location>
        <begin position="67"/>
        <end position="84"/>
    </location>
</feature>
<keyword evidence="8 10" id="KW-1133">Transmembrane helix</keyword>
<protein>
    <recommendedName>
        <fullName evidence="4">Nicotinamide riboside transporter PnuC</fullName>
    </recommendedName>
</protein>
<organism evidence="11 12">
    <name type="scientific">Pedobacter flavus</name>
    <dbReference type="NCBI Taxonomy" id="3113906"/>
    <lineage>
        <taxon>Bacteria</taxon>
        <taxon>Pseudomonadati</taxon>
        <taxon>Bacteroidota</taxon>
        <taxon>Sphingobacteriia</taxon>
        <taxon>Sphingobacteriales</taxon>
        <taxon>Sphingobacteriaceae</taxon>
        <taxon>Pedobacter</taxon>
    </lineage>
</organism>